<dbReference type="RefSeq" id="WP_394470024.1">
    <property type="nucleotide sequence ID" value="NZ_JBIGHY010000002.1"/>
</dbReference>
<protein>
    <submittedName>
        <fullName evidence="1">Uncharacterized protein</fullName>
    </submittedName>
</protein>
<accession>A0ABW7EKG9</accession>
<gene>
    <name evidence="1" type="ORF">ACG02S_08595</name>
</gene>
<dbReference type="Proteomes" id="UP001606300">
    <property type="component" value="Unassembled WGS sequence"/>
</dbReference>
<sequence length="67" mass="7240">MTTLRDVLRKALLTISLLGVLLFGGGLLVSFAAPLAVEQAAREVICIEVERRVGRKFDGLSNAAWRG</sequence>
<evidence type="ECO:0000313" key="1">
    <source>
        <dbReference type="EMBL" id="MFG6413953.1"/>
    </source>
</evidence>
<dbReference type="EMBL" id="JBIGHY010000002">
    <property type="protein sequence ID" value="MFG6413953.1"/>
    <property type="molecule type" value="Genomic_DNA"/>
</dbReference>
<organism evidence="1 2">
    <name type="scientific">Pelomonas dachongensis</name>
    <dbReference type="NCBI Taxonomy" id="3299029"/>
    <lineage>
        <taxon>Bacteria</taxon>
        <taxon>Pseudomonadati</taxon>
        <taxon>Pseudomonadota</taxon>
        <taxon>Betaproteobacteria</taxon>
        <taxon>Burkholderiales</taxon>
        <taxon>Sphaerotilaceae</taxon>
        <taxon>Roseateles</taxon>
    </lineage>
</organism>
<reference evidence="1 2" key="1">
    <citation type="submission" date="2024-09" db="EMBL/GenBank/DDBJ databases">
        <title>Novel species of the genus Pelomonas and Roseateles isolated from streams.</title>
        <authorList>
            <person name="Lu H."/>
        </authorList>
    </citation>
    <scope>NUCLEOTIDE SEQUENCE [LARGE SCALE GENOMIC DNA]</scope>
    <source>
        <strain evidence="1 2">DC23W</strain>
    </source>
</reference>
<comment type="caution">
    <text evidence="1">The sequence shown here is derived from an EMBL/GenBank/DDBJ whole genome shotgun (WGS) entry which is preliminary data.</text>
</comment>
<proteinExistence type="predicted"/>
<keyword evidence="2" id="KW-1185">Reference proteome</keyword>
<name>A0ABW7EKG9_9BURK</name>
<evidence type="ECO:0000313" key="2">
    <source>
        <dbReference type="Proteomes" id="UP001606300"/>
    </source>
</evidence>